<gene>
    <name evidence="2" type="ORF">A3C25_00650</name>
</gene>
<sequence length="222" mass="25259">MRNTYITITILTIIYLAALFYGFSQIGSPFEARHVKVDENRVRKLHNIKSLIENYYSTHRILPQNLSDLNITDQASIKDDVTNQFYNYQSVDLDSYQLCATFDTSNQKKDLSAYPPPSFPSFLHPKGYYCSDMEIPEYLKIKSNFQPIPPIQITPTPALFLPTPTIKIYFSPCGKYKTTKECDSAYLDGLQCSWYACKYVCLTTGTDAAEVCSGNTLKVVTE</sequence>
<accession>A0A1F7GZ24</accession>
<keyword evidence="1" id="KW-0472">Membrane</keyword>
<evidence type="ECO:0000313" key="2">
    <source>
        <dbReference type="EMBL" id="OGK24350.1"/>
    </source>
</evidence>
<feature type="transmembrane region" description="Helical" evidence="1">
    <location>
        <begin position="6"/>
        <end position="23"/>
    </location>
</feature>
<protein>
    <submittedName>
        <fullName evidence="2">Uncharacterized protein</fullName>
    </submittedName>
</protein>
<keyword evidence="1" id="KW-0812">Transmembrane</keyword>
<reference evidence="2 3" key="1">
    <citation type="journal article" date="2016" name="Nat. Commun.">
        <title>Thousands of microbial genomes shed light on interconnected biogeochemical processes in an aquifer system.</title>
        <authorList>
            <person name="Anantharaman K."/>
            <person name="Brown C.T."/>
            <person name="Hug L.A."/>
            <person name="Sharon I."/>
            <person name="Castelle C.J."/>
            <person name="Probst A.J."/>
            <person name="Thomas B.C."/>
            <person name="Singh A."/>
            <person name="Wilkins M.J."/>
            <person name="Karaoz U."/>
            <person name="Brodie E.L."/>
            <person name="Williams K.H."/>
            <person name="Hubbard S.S."/>
            <person name="Banfield J.F."/>
        </authorList>
    </citation>
    <scope>NUCLEOTIDE SEQUENCE [LARGE SCALE GENOMIC DNA]</scope>
</reference>
<dbReference type="EMBL" id="MFZO01000035">
    <property type="protein sequence ID" value="OGK24350.1"/>
    <property type="molecule type" value="Genomic_DNA"/>
</dbReference>
<proteinExistence type="predicted"/>
<comment type="caution">
    <text evidence="2">The sequence shown here is derived from an EMBL/GenBank/DDBJ whole genome shotgun (WGS) entry which is preliminary data.</text>
</comment>
<evidence type="ECO:0000256" key="1">
    <source>
        <dbReference type="SAM" id="Phobius"/>
    </source>
</evidence>
<keyword evidence="1" id="KW-1133">Transmembrane helix</keyword>
<organism evidence="2 3">
    <name type="scientific">Candidatus Roizmanbacteria bacterium RIFCSPHIGHO2_02_FULL_38_11</name>
    <dbReference type="NCBI Taxonomy" id="1802039"/>
    <lineage>
        <taxon>Bacteria</taxon>
        <taxon>Candidatus Roizmaniibacteriota</taxon>
    </lineage>
</organism>
<dbReference type="Proteomes" id="UP000177913">
    <property type="component" value="Unassembled WGS sequence"/>
</dbReference>
<evidence type="ECO:0000313" key="3">
    <source>
        <dbReference type="Proteomes" id="UP000177913"/>
    </source>
</evidence>
<dbReference type="AlphaFoldDB" id="A0A1F7GZ24"/>
<name>A0A1F7GZ24_9BACT</name>